<comment type="caution">
    <text evidence="2">The sequence shown here is derived from an EMBL/GenBank/DDBJ whole genome shotgun (WGS) entry which is preliminary data.</text>
</comment>
<sequence>MPAVSCLLWGAKTVFWLLQWRPPLGSTSWEYQLILLTDLTFQEEYNNFWCSFCWNTTCLIGRIQLVLYSSLTIIGRVRRFYRKRSLVSSWLQTYFKIPLKNIKQNLKRLSSM</sequence>
<protein>
    <submittedName>
        <fullName evidence="2">Uncharacterized protein</fullName>
    </submittedName>
</protein>
<proteinExistence type="predicted"/>
<keyword evidence="1" id="KW-0732">Signal</keyword>
<reference evidence="2 3" key="1">
    <citation type="journal article" date="2019" name="Sci. Rep.">
        <title>Orb-weaving spider Araneus ventricosus genome elucidates the spidroin gene catalogue.</title>
        <authorList>
            <person name="Kono N."/>
            <person name="Nakamura H."/>
            <person name="Ohtoshi R."/>
            <person name="Moran D.A.P."/>
            <person name="Shinohara A."/>
            <person name="Yoshida Y."/>
            <person name="Fujiwara M."/>
            <person name="Mori M."/>
            <person name="Tomita M."/>
            <person name="Arakawa K."/>
        </authorList>
    </citation>
    <scope>NUCLEOTIDE SEQUENCE [LARGE SCALE GENOMIC DNA]</scope>
</reference>
<feature type="signal peptide" evidence="1">
    <location>
        <begin position="1"/>
        <end position="26"/>
    </location>
</feature>
<accession>A0A4Y2ILQ7</accession>
<gene>
    <name evidence="2" type="ORF">AVEN_48167_1</name>
</gene>
<organism evidence="2 3">
    <name type="scientific">Araneus ventricosus</name>
    <name type="common">Orbweaver spider</name>
    <name type="synonym">Epeira ventricosa</name>
    <dbReference type="NCBI Taxonomy" id="182803"/>
    <lineage>
        <taxon>Eukaryota</taxon>
        <taxon>Metazoa</taxon>
        <taxon>Ecdysozoa</taxon>
        <taxon>Arthropoda</taxon>
        <taxon>Chelicerata</taxon>
        <taxon>Arachnida</taxon>
        <taxon>Araneae</taxon>
        <taxon>Araneomorphae</taxon>
        <taxon>Entelegynae</taxon>
        <taxon>Araneoidea</taxon>
        <taxon>Araneidae</taxon>
        <taxon>Araneus</taxon>
    </lineage>
</organism>
<evidence type="ECO:0000313" key="3">
    <source>
        <dbReference type="Proteomes" id="UP000499080"/>
    </source>
</evidence>
<keyword evidence="3" id="KW-1185">Reference proteome</keyword>
<dbReference type="EMBL" id="BGPR01002718">
    <property type="protein sequence ID" value="GBM77906.1"/>
    <property type="molecule type" value="Genomic_DNA"/>
</dbReference>
<evidence type="ECO:0000313" key="2">
    <source>
        <dbReference type="EMBL" id="GBM77906.1"/>
    </source>
</evidence>
<dbReference type="Proteomes" id="UP000499080">
    <property type="component" value="Unassembled WGS sequence"/>
</dbReference>
<evidence type="ECO:0000256" key="1">
    <source>
        <dbReference type="SAM" id="SignalP"/>
    </source>
</evidence>
<name>A0A4Y2ILQ7_ARAVE</name>
<dbReference type="AlphaFoldDB" id="A0A4Y2ILQ7"/>
<feature type="chain" id="PRO_5021403496" evidence="1">
    <location>
        <begin position="27"/>
        <end position="112"/>
    </location>
</feature>